<dbReference type="Pfam" id="PF24661">
    <property type="entry name" value="DUF7649"/>
    <property type="match status" value="1"/>
</dbReference>
<dbReference type="PIRSF" id="PIRSF031509">
    <property type="entry name" value="Cell_wall_LiaF/YvqF"/>
    <property type="match status" value="1"/>
</dbReference>
<dbReference type="KEGG" id="jda:BW727_100497"/>
<dbReference type="GO" id="GO:0016020">
    <property type="term" value="C:membrane"/>
    <property type="evidence" value="ECO:0007669"/>
    <property type="project" value="InterPro"/>
</dbReference>
<dbReference type="AlphaFoldDB" id="A0A1S6IMY6"/>
<dbReference type="InterPro" id="IPR016975">
    <property type="entry name" value="Cell_wall_LiaF"/>
</dbReference>
<gene>
    <name evidence="4" type="ORF">BW727_100497</name>
</gene>
<protein>
    <submittedName>
        <fullName evidence="4">Uncharacterized protein</fullName>
    </submittedName>
</protein>
<dbReference type="NCBIfam" id="NF040535">
    <property type="entry name" value="LiaF_C_term"/>
    <property type="match status" value="1"/>
</dbReference>
<keyword evidence="1" id="KW-1133">Transmembrane helix</keyword>
<accession>A0A1S6IMY6</accession>
<evidence type="ECO:0000313" key="4">
    <source>
        <dbReference type="EMBL" id="AQS52890.1"/>
    </source>
</evidence>
<dbReference type="RefSeq" id="WP_062467661.1">
    <property type="nucleotide sequence ID" value="NZ_BBYN01000001.1"/>
</dbReference>
<dbReference type="STRING" id="708126.BW727_100497"/>
<reference evidence="4 5" key="1">
    <citation type="journal article" date="2014" name="Int. J. Syst. Evol. Microbiol.">
        <title>Jeotgalibaca dankookensis gen. nov., sp. nov., a member of the family Carnobacteriaceae, isolated from seujeot (Korean traditional food).</title>
        <authorList>
            <person name="Lee D.G."/>
            <person name="Trujillo M.E."/>
            <person name="Kang H."/>
            <person name="Ahn T.Y."/>
        </authorList>
    </citation>
    <scope>NUCLEOTIDE SEQUENCE [LARGE SCALE GENOMIC DNA]</scope>
    <source>
        <strain evidence="4 5">EX-07</strain>
    </source>
</reference>
<keyword evidence="5" id="KW-1185">Reference proteome</keyword>
<dbReference type="InterPro" id="IPR047793">
    <property type="entry name" value="LiaF_C"/>
</dbReference>
<dbReference type="SUPFAM" id="SSF161070">
    <property type="entry name" value="SNF-like"/>
    <property type="match status" value="1"/>
</dbReference>
<dbReference type="EMBL" id="CP019728">
    <property type="protein sequence ID" value="AQS52890.1"/>
    <property type="molecule type" value="Genomic_DNA"/>
</dbReference>
<feature type="domain" description="DUF7649" evidence="3">
    <location>
        <begin position="6"/>
        <end position="84"/>
    </location>
</feature>
<evidence type="ECO:0000256" key="1">
    <source>
        <dbReference type="SAM" id="Phobius"/>
    </source>
</evidence>
<organism evidence="4 5">
    <name type="scientific">Jeotgalibaca dankookensis</name>
    <dbReference type="NCBI Taxonomy" id="708126"/>
    <lineage>
        <taxon>Bacteria</taxon>
        <taxon>Bacillati</taxon>
        <taxon>Bacillota</taxon>
        <taxon>Bacilli</taxon>
        <taxon>Lactobacillales</taxon>
        <taxon>Carnobacteriaceae</taxon>
        <taxon>Jeotgalibaca</taxon>
    </lineage>
</organism>
<feature type="transmembrane region" description="Helical" evidence="1">
    <location>
        <begin position="56"/>
        <end position="85"/>
    </location>
</feature>
<feature type="domain" description="Cell wall-active antibiotics response LiaF-like C-terminal" evidence="2">
    <location>
        <begin position="129"/>
        <end position="241"/>
    </location>
</feature>
<dbReference type="InterPro" id="IPR024425">
    <property type="entry name" value="LiaF-like_C"/>
</dbReference>
<evidence type="ECO:0000259" key="2">
    <source>
        <dbReference type="Pfam" id="PF09922"/>
    </source>
</evidence>
<feature type="transmembrane region" description="Helical" evidence="1">
    <location>
        <begin position="28"/>
        <end position="44"/>
    </location>
</feature>
<dbReference type="OrthoDB" id="2351415at2"/>
<keyword evidence="1" id="KW-0812">Transmembrane</keyword>
<evidence type="ECO:0000313" key="5">
    <source>
        <dbReference type="Proteomes" id="UP000188993"/>
    </source>
</evidence>
<keyword evidence="1" id="KW-0472">Membrane</keyword>
<dbReference type="Pfam" id="PF09922">
    <property type="entry name" value="LiaF-like_C"/>
    <property type="match status" value="1"/>
</dbReference>
<proteinExistence type="predicted"/>
<dbReference type="InterPro" id="IPR056066">
    <property type="entry name" value="DUF7649"/>
</dbReference>
<dbReference type="InterPro" id="IPR037272">
    <property type="entry name" value="SNS_sf"/>
</dbReference>
<evidence type="ECO:0000259" key="3">
    <source>
        <dbReference type="Pfam" id="PF24661"/>
    </source>
</evidence>
<name>A0A1S6IMY6_9LACT</name>
<dbReference type="Proteomes" id="UP000188993">
    <property type="component" value="Chromosome"/>
</dbReference>
<sequence length="244" mass="27916">MRKMLFKFFIAIEGMLLLLAAFQIIQQTELLLIIFIGYLLVRTGKRKKNRNKTSTWIGWFMIFFSILSTVTVWVVLGIALIYLTFSGTYLFKKINVTSFGDFPWKKKEYVGVRTAEPLNQSGRRIRQKWIGDSRIGNHVYEWNDMNLSRLIGDTIIDLGNTLLPDDQNVILIRKGIGKTRIIIPMGVGVSIQHAAVQGHLIFDNEPYSLSNEVLTLYSKNFETASRTIKIVSSAIIGDFEVIYL</sequence>